<feature type="transmembrane region" description="Helical" evidence="1">
    <location>
        <begin position="45"/>
        <end position="71"/>
    </location>
</feature>
<feature type="transmembrane region" description="Helical" evidence="1">
    <location>
        <begin position="83"/>
        <end position="101"/>
    </location>
</feature>
<gene>
    <name evidence="3" type="ORF">CYR79_08040</name>
</gene>
<evidence type="ECO:0000259" key="2">
    <source>
        <dbReference type="PROSITE" id="PS50887"/>
    </source>
</evidence>
<proteinExistence type="predicted"/>
<name>A0A2I2A9N5_9LACO</name>
<evidence type="ECO:0000313" key="4">
    <source>
        <dbReference type="Proteomes" id="UP000234579"/>
    </source>
</evidence>
<dbReference type="Pfam" id="PF00990">
    <property type="entry name" value="GGDEF"/>
    <property type="match status" value="1"/>
</dbReference>
<feature type="transmembrane region" description="Helical" evidence="1">
    <location>
        <begin position="107"/>
        <end position="129"/>
    </location>
</feature>
<dbReference type="NCBIfam" id="TIGR00254">
    <property type="entry name" value="GGDEF"/>
    <property type="match status" value="1"/>
</dbReference>
<keyword evidence="1" id="KW-0812">Transmembrane</keyword>
<keyword evidence="1" id="KW-1133">Transmembrane helix</keyword>
<dbReference type="InterPro" id="IPR029787">
    <property type="entry name" value="Nucleotide_cyclase"/>
</dbReference>
<reference evidence="4" key="1">
    <citation type="submission" date="2017-12" db="EMBL/GenBank/DDBJ databases">
        <authorList>
            <person name="Christensen H."/>
        </authorList>
    </citation>
    <scope>NUCLEOTIDE SEQUENCE [LARGE SCALE GENOMIC DNA]</scope>
    <source>
        <strain evidence="4">268A</strain>
    </source>
</reference>
<feature type="transmembrane region" description="Helical" evidence="1">
    <location>
        <begin position="141"/>
        <end position="159"/>
    </location>
</feature>
<dbReference type="InterPro" id="IPR000160">
    <property type="entry name" value="GGDEF_dom"/>
</dbReference>
<dbReference type="AlphaFoldDB" id="A0A2I2A9N5"/>
<accession>A0A2I2A9N5</accession>
<dbReference type="EMBL" id="PKGI01000040">
    <property type="protein sequence ID" value="PLA76099.1"/>
    <property type="molecule type" value="Genomic_DNA"/>
</dbReference>
<dbReference type="PANTHER" id="PTHR45138">
    <property type="entry name" value="REGULATORY COMPONENTS OF SENSORY TRANSDUCTION SYSTEM"/>
    <property type="match status" value="1"/>
</dbReference>
<dbReference type="InterPro" id="IPR050469">
    <property type="entry name" value="Diguanylate_Cyclase"/>
</dbReference>
<dbReference type="PROSITE" id="PS50887">
    <property type="entry name" value="GGDEF"/>
    <property type="match status" value="1"/>
</dbReference>
<dbReference type="PANTHER" id="PTHR45138:SF9">
    <property type="entry name" value="DIGUANYLATE CYCLASE DGCM-RELATED"/>
    <property type="match status" value="1"/>
</dbReference>
<evidence type="ECO:0000256" key="1">
    <source>
        <dbReference type="SAM" id="Phobius"/>
    </source>
</evidence>
<dbReference type="Gene3D" id="3.30.70.270">
    <property type="match status" value="1"/>
</dbReference>
<organism evidence="3 4">
    <name type="scientific">Ligilactobacillus agilis</name>
    <dbReference type="NCBI Taxonomy" id="1601"/>
    <lineage>
        <taxon>Bacteria</taxon>
        <taxon>Bacillati</taxon>
        <taxon>Bacillota</taxon>
        <taxon>Bacilli</taxon>
        <taxon>Lactobacillales</taxon>
        <taxon>Lactobacillaceae</taxon>
        <taxon>Ligilactobacillus</taxon>
    </lineage>
</organism>
<protein>
    <recommendedName>
        <fullName evidence="2">GGDEF domain-containing protein</fullName>
    </recommendedName>
</protein>
<evidence type="ECO:0000313" key="3">
    <source>
        <dbReference type="EMBL" id="PLA76099.1"/>
    </source>
</evidence>
<feature type="transmembrane region" description="Helical" evidence="1">
    <location>
        <begin position="171"/>
        <end position="192"/>
    </location>
</feature>
<dbReference type="SUPFAM" id="SSF55073">
    <property type="entry name" value="Nucleotide cyclase"/>
    <property type="match status" value="1"/>
</dbReference>
<dbReference type="SMART" id="SM00267">
    <property type="entry name" value="GGDEF"/>
    <property type="match status" value="1"/>
</dbReference>
<feature type="domain" description="GGDEF" evidence="2">
    <location>
        <begin position="233"/>
        <end position="370"/>
    </location>
</feature>
<keyword evidence="1" id="KW-0472">Membrane</keyword>
<dbReference type="CDD" id="cd01949">
    <property type="entry name" value="GGDEF"/>
    <property type="match status" value="1"/>
</dbReference>
<dbReference type="Proteomes" id="UP000234579">
    <property type="component" value="Unassembled WGS sequence"/>
</dbReference>
<dbReference type="GO" id="GO:0052621">
    <property type="term" value="F:diguanylate cyclase activity"/>
    <property type="evidence" value="ECO:0007669"/>
    <property type="project" value="TreeGrafter"/>
</dbReference>
<sequence>MHDFMIIVFLLPVAVISFVYTEFVILTDIVGLRTRPVTRFSVSFLLSLIFQYILVMIGQSAIGSACFYIFSMPMTNYYINRKLSLATSVATPLVYFLYYYANGLADFAVTNFRLMVIITCLITVGQFVIDSLLEWAEINEFLRYTIIAVIVNVMGIWLYGYFMIQTITNNYILFVTMGSLLMQFLVTTYSSVKEKQARDFERARYNEEHDALTGLYNYEAYGKEIKRLSGSSQDYNVIMFDIDHFKQINDTYGHLEGNGVLQYFGTCLEDYTHTKVDDSALVYRFGGEEFCVIMPKMKQERVKEYFLNFQAELKKARYQTEDGRSVELTFSGGIASTGKSAGISSAMKKADNALYQAKNLGRARIEICYEN</sequence>
<dbReference type="RefSeq" id="WP_101812114.1">
    <property type="nucleotide sequence ID" value="NZ_JAUDED010000037.1"/>
</dbReference>
<dbReference type="InterPro" id="IPR043128">
    <property type="entry name" value="Rev_trsase/Diguanyl_cyclase"/>
</dbReference>
<comment type="caution">
    <text evidence="3">The sequence shown here is derived from an EMBL/GenBank/DDBJ whole genome shotgun (WGS) entry which is preliminary data.</text>
</comment>